<evidence type="ECO:0000313" key="2">
    <source>
        <dbReference type="Proteomes" id="UP001162501"/>
    </source>
</evidence>
<proteinExistence type="predicted"/>
<dbReference type="EMBL" id="OX596091">
    <property type="protein sequence ID" value="CAN0554293.1"/>
    <property type="molecule type" value="Genomic_DNA"/>
</dbReference>
<reference evidence="1" key="1">
    <citation type="submission" date="2023-05" db="EMBL/GenBank/DDBJ databases">
        <authorList>
            <consortium name="ELIXIR-Norway"/>
        </authorList>
    </citation>
    <scope>NUCLEOTIDE SEQUENCE</scope>
</reference>
<reference evidence="1" key="2">
    <citation type="submission" date="2025-03" db="EMBL/GenBank/DDBJ databases">
        <authorList>
            <consortium name="ELIXIR-Norway"/>
            <consortium name="Elixir Norway"/>
        </authorList>
    </citation>
    <scope>NUCLEOTIDE SEQUENCE</scope>
</reference>
<protein>
    <submittedName>
        <fullName evidence="1">Uncharacterized protein</fullName>
    </submittedName>
</protein>
<feature type="non-terminal residue" evidence="1">
    <location>
        <position position="1"/>
    </location>
</feature>
<name>A0AC60A462_RANTA</name>
<evidence type="ECO:0000313" key="1">
    <source>
        <dbReference type="EMBL" id="CAN0554293.1"/>
    </source>
</evidence>
<sequence length="75" mass="8154">VLRGAGLHLPWRSRAAGPVRSARVAAMMRATPGRWASVYAARTPGRQRRTARRVGAREAGFSPNRDIGSPSRDCL</sequence>
<gene>
    <name evidence="1" type="ORF">MRATA1EN22A_LOCUS26664</name>
</gene>
<dbReference type="Proteomes" id="UP001162501">
    <property type="component" value="Chromosome 7"/>
</dbReference>
<accession>A0AC60A462</accession>
<organism evidence="1 2">
    <name type="scientific">Rangifer tarandus platyrhynchus</name>
    <name type="common">Svalbard reindeer</name>
    <dbReference type="NCBI Taxonomy" id="3082113"/>
    <lineage>
        <taxon>Eukaryota</taxon>
        <taxon>Metazoa</taxon>
        <taxon>Chordata</taxon>
        <taxon>Craniata</taxon>
        <taxon>Vertebrata</taxon>
        <taxon>Euteleostomi</taxon>
        <taxon>Mammalia</taxon>
        <taxon>Eutheria</taxon>
        <taxon>Laurasiatheria</taxon>
        <taxon>Artiodactyla</taxon>
        <taxon>Ruminantia</taxon>
        <taxon>Pecora</taxon>
        <taxon>Cervidae</taxon>
        <taxon>Odocoileinae</taxon>
        <taxon>Rangifer</taxon>
    </lineage>
</organism>